<keyword evidence="3" id="KW-1185">Reference proteome</keyword>
<dbReference type="EMBL" id="VJMH01006405">
    <property type="protein sequence ID" value="KAF0689888.1"/>
    <property type="molecule type" value="Genomic_DNA"/>
</dbReference>
<accession>A0A485LBM0</accession>
<evidence type="ECO:0000313" key="2">
    <source>
        <dbReference type="EMBL" id="VFT95419.1"/>
    </source>
</evidence>
<proteinExistence type="predicted"/>
<sequence length="159" mass="17850">MAAETNKERLLLHMEGDALTEEEDEMLMNFTLAKRALGHMVDRRHPSVDAPAPTRILWVVKAACDTSPSSLDVRAAFNNLQHQCVYIDLVFLHDAKHSQDIFDQLQGLPWHGSAYVFETTCNDQPRLAKILATLLAVPAHRIDQDSAETLMGLHDDVVH</sequence>
<gene>
    <name evidence="2" type="primary">Aste57867_18684</name>
    <name evidence="1" type="ORF">As57867_018622</name>
    <name evidence="2" type="ORF">ASTE57867_18684</name>
</gene>
<reference evidence="1" key="2">
    <citation type="submission" date="2019-06" db="EMBL/GenBank/DDBJ databases">
        <title>Genomics analysis of Aphanomyces spp. identifies a new class of oomycete effector associated with host adaptation.</title>
        <authorList>
            <person name="Gaulin E."/>
        </authorList>
    </citation>
    <scope>NUCLEOTIDE SEQUENCE</scope>
    <source>
        <strain evidence="1">CBS 578.67</strain>
    </source>
</reference>
<reference evidence="2 3" key="1">
    <citation type="submission" date="2019-03" db="EMBL/GenBank/DDBJ databases">
        <authorList>
            <person name="Gaulin E."/>
            <person name="Dumas B."/>
        </authorList>
    </citation>
    <scope>NUCLEOTIDE SEQUENCE [LARGE SCALE GENOMIC DNA]</scope>
    <source>
        <strain evidence="2">CBS 568.67</strain>
    </source>
</reference>
<dbReference type="AlphaFoldDB" id="A0A485LBM0"/>
<name>A0A485LBM0_9STRA</name>
<protein>
    <submittedName>
        <fullName evidence="2">Aste57867_18684 protein</fullName>
    </submittedName>
</protein>
<evidence type="ECO:0000313" key="3">
    <source>
        <dbReference type="Proteomes" id="UP000332933"/>
    </source>
</evidence>
<dbReference type="Proteomes" id="UP000332933">
    <property type="component" value="Unassembled WGS sequence"/>
</dbReference>
<dbReference type="EMBL" id="CAADRA010006426">
    <property type="protein sequence ID" value="VFT95419.1"/>
    <property type="molecule type" value="Genomic_DNA"/>
</dbReference>
<dbReference type="OrthoDB" id="57972at2759"/>
<evidence type="ECO:0000313" key="1">
    <source>
        <dbReference type="EMBL" id="KAF0689888.1"/>
    </source>
</evidence>
<organism evidence="2 3">
    <name type="scientific">Aphanomyces stellatus</name>
    <dbReference type="NCBI Taxonomy" id="120398"/>
    <lineage>
        <taxon>Eukaryota</taxon>
        <taxon>Sar</taxon>
        <taxon>Stramenopiles</taxon>
        <taxon>Oomycota</taxon>
        <taxon>Saprolegniomycetes</taxon>
        <taxon>Saprolegniales</taxon>
        <taxon>Verrucalvaceae</taxon>
        <taxon>Aphanomyces</taxon>
    </lineage>
</organism>